<keyword evidence="1" id="KW-0732">Signal</keyword>
<dbReference type="PROSITE" id="PS51257">
    <property type="entry name" value="PROKAR_LIPOPROTEIN"/>
    <property type="match status" value="1"/>
</dbReference>
<sequence>MNMRICAAVAAAVALTTACGGEPVAAPPATTTTTTVVAPTPAELDQRAKAAIAPPGAFDAMGGKLKESVPANDSGPGAEGEIVTVVCSGSELRADDVSVSRTRIWAGQLSLFQRVHAMSERPAAGLLEAVRTRAGSCSRSRLADQMKVDIPIPAPQGVDGVYSVCEANRDPELVPWSCQSVMGRGTLISVVVASGQTQAAAEAQLTSVLPIFAESFVKA</sequence>
<evidence type="ECO:0000313" key="2">
    <source>
        <dbReference type="EMBL" id="MDX8142590.1"/>
    </source>
</evidence>
<evidence type="ECO:0000256" key="1">
    <source>
        <dbReference type="SAM" id="SignalP"/>
    </source>
</evidence>
<accession>A0ABU4UTK7</accession>
<keyword evidence="3" id="KW-1185">Reference proteome</keyword>
<dbReference type="RefSeq" id="WP_319974868.1">
    <property type="nucleotide sequence ID" value="NZ_JAXAVU010000004.1"/>
</dbReference>
<evidence type="ECO:0000313" key="3">
    <source>
        <dbReference type="Proteomes" id="UP001285352"/>
    </source>
</evidence>
<dbReference type="Proteomes" id="UP001285352">
    <property type="component" value="Unassembled WGS sequence"/>
</dbReference>
<reference evidence="2 3" key="1">
    <citation type="submission" date="2023-11" db="EMBL/GenBank/DDBJ databases">
        <title>Lentzea sokolovensis, sp. nov., Lentzea kristufkii, sp. nov., and Lentzea miocenensis, sp. nov., rare actinobacteria from Sokolov Coal Basin, Miocene lacustrine sediment, Czech Republic.</title>
        <authorList>
            <person name="Lara A."/>
            <person name="Kotroba L."/>
            <person name="Nouioui I."/>
            <person name="Neumann-Schaal M."/>
            <person name="Mast Y."/>
            <person name="Chronakova A."/>
        </authorList>
    </citation>
    <scope>NUCLEOTIDE SEQUENCE [LARGE SCALE GENOMIC DNA]</scope>
    <source>
        <strain evidence="2 3">BCCO 10_0061</strain>
    </source>
</reference>
<gene>
    <name evidence="2" type="ORF">SK854_10720</name>
</gene>
<evidence type="ECO:0008006" key="4">
    <source>
        <dbReference type="Google" id="ProtNLM"/>
    </source>
</evidence>
<dbReference type="EMBL" id="JAXAVU010000004">
    <property type="protein sequence ID" value="MDX8142590.1"/>
    <property type="molecule type" value="Genomic_DNA"/>
</dbReference>
<protein>
    <recommendedName>
        <fullName evidence="4">PknH-like extracellular domain-containing protein</fullName>
    </recommendedName>
</protein>
<comment type="caution">
    <text evidence="2">The sequence shown here is derived from an EMBL/GenBank/DDBJ whole genome shotgun (WGS) entry which is preliminary data.</text>
</comment>
<name>A0ABU4UTK7_9PSEU</name>
<feature type="chain" id="PRO_5045451143" description="PknH-like extracellular domain-containing protein" evidence="1">
    <location>
        <begin position="26"/>
        <end position="219"/>
    </location>
</feature>
<feature type="signal peptide" evidence="1">
    <location>
        <begin position="1"/>
        <end position="25"/>
    </location>
</feature>
<proteinExistence type="predicted"/>
<organism evidence="2 3">
    <name type="scientific">Lentzea sokolovensis</name>
    <dbReference type="NCBI Taxonomy" id="3095429"/>
    <lineage>
        <taxon>Bacteria</taxon>
        <taxon>Bacillati</taxon>
        <taxon>Actinomycetota</taxon>
        <taxon>Actinomycetes</taxon>
        <taxon>Pseudonocardiales</taxon>
        <taxon>Pseudonocardiaceae</taxon>
        <taxon>Lentzea</taxon>
    </lineage>
</organism>